<evidence type="ECO:0000256" key="1">
    <source>
        <dbReference type="SAM" id="Phobius"/>
    </source>
</evidence>
<feature type="transmembrane region" description="Helical" evidence="1">
    <location>
        <begin position="77"/>
        <end position="95"/>
    </location>
</feature>
<evidence type="ECO:0000313" key="3">
    <source>
        <dbReference type="EMBL" id="SHI38240.1"/>
    </source>
</evidence>
<keyword evidence="1" id="KW-0472">Membrane</keyword>
<sequence length="210" mass="24189">MGFNRSINFIIDIFIKIPDKLFGIFYFYNMKIGYTLTEITWKLHLKLAIITTIGYGVILYAIQFISPLEKQSLTSIAFQSIFFGLVFGLGFTYLLQKKSKQITNFFTKNTESVSLDKIIYEGPANLYRGIEAVGGKIFLTETHLIFNSHKLNIQKGTTKIPYTSIQELLPCKTAKIVDNGLKVITKEGKTFQFVVNERETWVQHLREFMK</sequence>
<dbReference type="AlphaFoldDB" id="A0A1M6AP15"/>
<keyword evidence="1" id="KW-0812">Transmembrane</keyword>
<dbReference type="Pfam" id="PF02893">
    <property type="entry name" value="GRAM"/>
    <property type="match status" value="1"/>
</dbReference>
<dbReference type="InterPro" id="IPR011993">
    <property type="entry name" value="PH-like_dom_sf"/>
</dbReference>
<accession>A0A1M6AP15</accession>
<gene>
    <name evidence="3" type="ORF">SAMN04488096_101372</name>
</gene>
<dbReference type="STRING" id="579105.SAMN04488096_101372"/>
<name>A0A1M6AP15_9FLAO</name>
<feature type="transmembrane region" description="Helical" evidence="1">
    <location>
        <begin position="47"/>
        <end position="65"/>
    </location>
</feature>
<protein>
    <submittedName>
        <fullName evidence="3">GRAM domain-containing protein</fullName>
    </submittedName>
</protein>
<evidence type="ECO:0000259" key="2">
    <source>
        <dbReference type="Pfam" id="PF02893"/>
    </source>
</evidence>
<dbReference type="Proteomes" id="UP000184225">
    <property type="component" value="Unassembled WGS sequence"/>
</dbReference>
<feature type="domain" description="GRAM" evidence="2">
    <location>
        <begin position="132"/>
        <end position="193"/>
    </location>
</feature>
<dbReference type="EMBL" id="FQYY01000001">
    <property type="protein sequence ID" value="SHI38240.1"/>
    <property type="molecule type" value="Genomic_DNA"/>
</dbReference>
<dbReference type="Gene3D" id="2.30.29.30">
    <property type="entry name" value="Pleckstrin-homology domain (PH domain)/Phosphotyrosine-binding domain (PTB)"/>
    <property type="match status" value="1"/>
</dbReference>
<reference evidence="3 4" key="1">
    <citation type="submission" date="2016-11" db="EMBL/GenBank/DDBJ databases">
        <authorList>
            <person name="Jaros S."/>
            <person name="Januszkiewicz K."/>
            <person name="Wedrychowicz H."/>
        </authorList>
    </citation>
    <scope>NUCLEOTIDE SEQUENCE [LARGE SCALE GENOMIC DNA]</scope>
    <source>
        <strain evidence="3 4">DSM 21425</strain>
    </source>
</reference>
<organism evidence="3 4">
    <name type="scientific">Mesonia phycicola</name>
    <dbReference type="NCBI Taxonomy" id="579105"/>
    <lineage>
        <taxon>Bacteria</taxon>
        <taxon>Pseudomonadati</taxon>
        <taxon>Bacteroidota</taxon>
        <taxon>Flavobacteriia</taxon>
        <taxon>Flavobacteriales</taxon>
        <taxon>Flavobacteriaceae</taxon>
        <taxon>Mesonia</taxon>
    </lineage>
</organism>
<keyword evidence="1" id="KW-1133">Transmembrane helix</keyword>
<dbReference type="InterPro" id="IPR004182">
    <property type="entry name" value="GRAM"/>
</dbReference>
<proteinExistence type="predicted"/>
<evidence type="ECO:0000313" key="4">
    <source>
        <dbReference type="Proteomes" id="UP000184225"/>
    </source>
</evidence>
<keyword evidence="4" id="KW-1185">Reference proteome</keyword>